<dbReference type="AlphaFoldDB" id="A0A2S7URR0"/>
<dbReference type="RefSeq" id="WP_105051133.1">
    <property type="nucleotide sequence ID" value="NZ_BMYG01000004.1"/>
</dbReference>
<comment type="caution">
    <text evidence="3">The sequence shown here is derived from an EMBL/GenBank/DDBJ whole genome shotgun (WGS) entry which is preliminary data.</text>
</comment>
<dbReference type="Pfam" id="PF13304">
    <property type="entry name" value="AAA_21"/>
    <property type="match status" value="1"/>
</dbReference>
<gene>
    <name evidence="3" type="ORF">BTO11_02710</name>
</gene>
<dbReference type="GO" id="GO:0005524">
    <property type="term" value="F:ATP binding"/>
    <property type="evidence" value="ECO:0007669"/>
    <property type="project" value="InterPro"/>
</dbReference>
<dbReference type="Proteomes" id="UP000239007">
    <property type="component" value="Unassembled WGS sequence"/>
</dbReference>
<proteinExistence type="predicted"/>
<evidence type="ECO:0000259" key="2">
    <source>
        <dbReference type="Pfam" id="PF13304"/>
    </source>
</evidence>
<keyword evidence="1" id="KW-1133">Transmembrane helix</keyword>
<name>A0A2S7URR0_9GAMM</name>
<evidence type="ECO:0000313" key="4">
    <source>
        <dbReference type="Proteomes" id="UP000239007"/>
    </source>
</evidence>
<dbReference type="SUPFAM" id="SSF52540">
    <property type="entry name" value="P-loop containing nucleoside triphosphate hydrolases"/>
    <property type="match status" value="1"/>
</dbReference>
<dbReference type="GO" id="GO:0016887">
    <property type="term" value="F:ATP hydrolysis activity"/>
    <property type="evidence" value="ECO:0007669"/>
    <property type="project" value="InterPro"/>
</dbReference>
<organism evidence="3 4">
    <name type="scientific">Psychrosphaera saromensis</name>
    <dbReference type="NCBI Taxonomy" id="716813"/>
    <lineage>
        <taxon>Bacteria</taxon>
        <taxon>Pseudomonadati</taxon>
        <taxon>Pseudomonadota</taxon>
        <taxon>Gammaproteobacteria</taxon>
        <taxon>Alteromonadales</taxon>
        <taxon>Pseudoalteromonadaceae</taxon>
        <taxon>Psychrosphaera</taxon>
    </lineage>
</organism>
<feature type="transmembrane region" description="Helical" evidence="1">
    <location>
        <begin position="256"/>
        <end position="277"/>
    </location>
</feature>
<evidence type="ECO:0000313" key="3">
    <source>
        <dbReference type="EMBL" id="PQJ52666.1"/>
    </source>
</evidence>
<keyword evidence="1" id="KW-0472">Membrane</keyword>
<keyword evidence="1" id="KW-0812">Transmembrane</keyword>
<protein>
    <submittedName>
        <fullName evidence="3">Chromosome segregation protein SMC</fullName>
    </submittedName>
</protein>
<reference evidence="3 4" key="1">
    <citation type="submission" date="2016-12" db="EMBL/GenBank/DDBJ databases">
        <title>Diversity of luminous bacteria.</title>
        <authorList>
            <person name="Yoshizawa S."/>
            <person name="Kogure K."/>
        </authorList>
    </citation>
    <scope>NUCLEOTIDE SEQUENCE [LARGE SCALE GENOMIC DNA]</scope>
    <source>
        <strain evidence="3 4">SA4-48</strain>
    </source>
</reference>
<sequence>MLQDFSVRGFRNFKDWYNFSLRTKKSYEFNCKSIVNGLVNDAVIYGQNGCGKSNLGLAMLDITCHINDIPIMQSLTKNYLNGYIDEEGFAEFNYKFQFGTDIVEYLYGKSSATNTIYERLTINKDVIVEIDRRKSNKLNVRLSGTETLNRDLSSSTISAIKYIKSNSVLDLSDKNSITFNKFTEFVSGMVFFRTLTQNADYYGQQLDTSRLSKEIIDAGKLSDFEIFLNEAGVECSLDVRGEGAEERIVFKYNDSYVDFGIAASTGTMSLGIFYFWWLKLDSNKLSFAYIDEFDAYYHYSLSKLVVKKLINVNCQTLLTTHNLSIMTNDLLRPDCYFILGDKQYPFYELVDKDLRKAHNLEKIYKGLKYESKE</sequence>
<dbReference type="OrthoDB" id="9809324at2"/>
<accession>A0A2S7URR0</accession>
<evidence type="ECO:0000256" key="1">
    <source>
        <dbReference type="SAM" id="Phobius"/>
    </source>
</evidence>
<dbReference type="EMBL" id="MSCH01000003">
    <property type="protein sequence ID" value="PQJ52666.1"/>
    <property type="molecule type" value="Genomic_DNA"/>
</dbReference>
<dbReference type="Gene3D" id="3.40.50.300">
    <property type="entry name" value="P-loop containing nucleotide triphosphate hydrolases"/>
    <property type="match status" value="1"/>
</dbReference>
<feature type="domain" description="ATPase AAA-type core" evidence="2">
    <location>
        <begin position="42"/>
        <end position="326"/>
    </location>
</feature>
<dbReference type="InterPro" id="IPR003959">
    <property type="entry name" value="ATPase_AAA_core"/>
</dbReference>
<dbReference type="InterPro" id="IPR027417">
    <property type="entry name" value="P-loop_NTPase"/>
</dbReference>
<keyword evidence="4" id="KW-1185">Reference proteome</keyword>